<evidence type="ECO:0000313" key="4">
    <source>
        <dbReference type="Proteomes" id="UP000660668"/>
    </source>
</evidence>
<keyword evidence="4" id="KW-1185">Reference proteome</keyword>
<name>A0A930VND0_9ACTN</name>
<keyword evidence="1" id="KW-0732">Signal</keyword>
<comment type="caution">
    <text evidence="3">The sequence shown here is derived from an EMBL/GenBank/DDBJ whole genome shotgun (WGS) entry which is preliminary data.</text>
</comment>
<dbReference type="GO" id="GO:0005975">
    <property type="term" value="P:carbohydrate metabolic process"/>
    <property type="evidence" value="ECO:0007669"/>
    <property type="project" value="UniProtKB-ARBA"/>
</dbReference>
<evidence type="ECO:0000259" key="2">
    <source>
        <dbReference type="PROSITE" id="PS50093"/>
    </source>
</evidence>
<feature type="chain" id="PRO_5037335830" evidence="1">
    <location>
        <begin position="29"/>
        <end position="620"/>
    </location>
</feature>
<protein>
    <submittedName>
        <fullName evidence="3">PKD domain-containing protein</fullName>
    </submittedName>
</protein>
<gene>
    <name evidence="3" type="ORF">ISU10_08695</name>
</gene>
<accession>A0A930VND0</accession>
<dbReference type="PROSITE" id="PS50093">
    <property type="entry name" value="PKD"/>
    <property type="match status" value="1"/>
</dbReference>
<feature type="signal peptide" evidence="1">
    <location>
        <begin position="1"/>
        <end position="28"/>
    </location>
</feature>
<dbReference type="AlphaFoldDB" id="A0A930VND0"/>
<evidence type="ECO:0000256" key="1">
    <source>
        <dbReference type="SAM" id="SignalP"/>
    </source>
</evidence>
<feature type="domain" description="PKD" evidence="2">
    <location>
        <begin position="440"/>
        <end position="525"/>
    </location>
</feature>
<dbReference type="InterPro" id="IPR000601">
    <property type="entry name" value="PKD_dom"/>
</dbReference>
<dbReference type="Gene3D" id="2.60.40.10">
    <property type="entry name" value="Immunoglobulins"/>
    <property type="match status" value="1"/>
</dbReference>
<dbReference type="PROSITE" id="PS51318">
    <property type="entry name" value="TAT"/>
    <property type="match status" value="1"/>
</dbReference>
<dbReference type="Proteomes" id="UP000660668">
    <property type="component" value="Unassembled WGS sequence"/>
</dbReference>
<dbReference type="EMBL" id="JADKPO010000009">
    <property type="protein sequence ID" value="MBF4767841.1"/>
    <property type="molecule type" value="Genomic_DNA"/>
</dbReference>
<dbReference type="InterPro" id="IPR035986">
    <property type="entry name" value="PKD_dom_sf"/>
</dbReference>
<dbReference type="SUPFAM" id="SSF49299">
    <property type="entry name" value="PKD domain"/>
    <property type="match status" value="1"/>
</dbReference>
<reference evidence="3" key="1">
    <citation type="submission" date="2020-11" db="EMBL/GenBank/DDBJ databases">
        <title>Nocardioides cynanchi sp. nov., isolated from soil of rhizosphere of Cynanchum wilfordii.</title>
        <authorList>
            <person name="Lee J.-S."/>
            <person name="Suh M.K."/>
            <person name="Kim J.-S."/>
        </authorList>
    </citation>
    <scope>NUCLEOTIDE SEQUENCE</scope>
    <source>
        <strain evidence="3">KCTC 19276</strain>
    </source>
</reference>
<dbReference type="SMART" id="SM00089">
    <property type="entry name" value="PKD"/>
    <property type="match status" value="1"/>
</dbReference>
<organism evidence="3 4">
    <name type="scientific">Nocardioides agariphilus</name>
    <dbReference type="NCBI Taxonomy" id="433664"/>
    <lineage>
        <taxon>Bacteria</taxon>
        <taxon>Bacillati</taxon>
        <taxon>Actinomycetota</taxon>
        <taxon>Actinomycetes</taxon>
        <taxon>Propionibacteriales</taxon>
        <taxon>Nocardioidaceae</taxon>
        <taxon>Nocardioides</taxon>
    </lineage>
</organism>
<proteinExistence type="predicted"/>
<sequence length="620" mass="64292">MKRRRWVLALPVALVAALATVTTAPVAAAPTWVAATTISGDDAAAAKPAVVATDGAGNTTAVWETELGGILRIRAATHAAGGAWSDPVTISSLDTDSSAPSVDVDAAGVVTAVWLVNESAIYSIASATRSTNGTWSSPIPLGAATSGSEPKVAVSDAGHATAVWSRDTGTYDEIRAAQRTSAGVWGAAQSLSESGRDALHPDVDVHRASGQATVVWDRSDGTHTVIQMSFRGPGNASWSDPLDMSNDQQSATDAHVAIADVGQTTIAWTRFDGAKSRVQAMWNFSDGIWGGATTLSGADQDAFDVRVAVDGLGEATVVWRRYNGSVYIVQASSHLLEGPWSAVSPLSDPAHTAMYPNVAAGSGEGAVASWYSQPTASWETRASRRSGGSWGSAQLLGGDVDPFHVPGIGVTAQGDALVTWAEPGGGPVRVRARALDVAGPALQAFLAPTTGTALRTTSFSASAIDTWSSVASYDWTFGDGEIATGPSVTHKYAKSGIYHPTLIVTDTLGNTTTRRVILKVAARPVIKVLRLAKGTIHVGGRTTLTVKLNCAATLKLVFKGKTRGVTAVRTKKLPRGTSTLTITTFVGGKKLKPDTYVISATANDNTGTSAPKRVTLKVVR</sequence>
<evidence type="ECO:0000313" key="3">
    <source>
        <dbReference type="EMBL" id="MBF4767841.1"/>
    </source>
</evidence>
<dbReference type="Pfam" id="PF18911">
    <property type="entry name" value="PKD_4"/>
    <property type="match status" value="1"/>
</dbReference>
<dbReference type="RefSeq" id="WP_194695986.1">
    <property type="nucleotide sequence ID" value="NZ_JADKPO010000009.1"/>
</dbReference>
<dbReference type="InterPro" id="IPR006311">
    <property type="entry name" value="TAT_signal"/>
</dbReference>
<dbReference type="InterPro" id="IPR022409">
    <property type="entry name" value="PKD/Chitinase_dom"/>
</dbReference>
<dbReference type="InterPro" id="IPR013783">
    <property type="entry name" value="Ig-like_fold"/>
</dbReference>
<dbReference type="CDD" id="cd00146">
    <property type="entry name" value="PKD"/>
    <property type="match status" value="1"/>
</dbReference>